<dbReference type="GO" id="GO:0044341">
    <property type="term" value="P:sodium-dependent phosphate transport"/>
    <property type="evidence" value="ECO:0007669"/>
    <property type="project" value="InterPro"/>
</dbReference>
<keyword evidence="3 6" id="KW-0812">Transmembrane</keyword>
<feature type="transmembrane region" description="Helical" evidence="6">
    <location>
        <begin position="218"/>
        <end position="240"/>
    </location>
</feature>
<dbReference type="NCBIfam" id="TIGR00704">
    <property type="entry name" value="NaPi_cotrn_rel"/>
    <property type="match status" value="1"/>
</dbReference>
<dbReference type="Proteomes" id="UP000594042">
    <property type="component" value="Chromosome"/>
</dbReference>
<feature type="transmembrane region" description="Helical" evidence="6">
    <location>
        <begin position="87"/>
        <end position="107"/>
    </location>
</feature>
<feature type="transmembrane region" description="Helical" evidence="6">
    <location>
        <begin position="113"/>
        <end position="131"/>
    </location>
</feature>
<evidence type="ECO:0000259" key="7">
    <source>
        <dbReference type="Pfam" id="PF01895"/>
    </source>
</evidence>
<keyword evidence="2" id="KW-1003">Cell membrane</keyword>
<dbReference type="InterPro" id="IPR026022">
    <property type="entry name" value="PhoU_dom"/>
</dbReference>
<evidence type="ECO:0000256" key="2">
    <source>
        <dbReference type="ARBA" id="ARBA00022475"/>
    </source>
</evidence>
<feature type="transmembrane region" description="Helical" evidence="6">
    <location>
        <begin position="332"/>
        <end position="355"/>
    </location>
</feature>
<dbReference type="Gene3D" id="1.20.58.220">
    <property type="entry name" value="Phosphate transport system protein phou homolog 2, domain 2"/>
    <property type="match status" value="1"/>
</dbReference>
<evidence type="ECO:0000256" key="5">
    <source>
        <dbReference type="ARBA" id="ARBA00023136"/>
    </source>
</evidence>
<reference evidence="9" key="1">
    <citation type="submission" date="2020-07" db="EMBL/GenBank/DDBJ databases">
        <title>Complete genome sequencing of Coprobacter sp. strain 2CBH44.</title>
        <authorList>
            <person name="Sakamoto M."/>
            <person name="Murakami T."/>
            <person name="Mori H."/>
        </authorList>
    </citation>
    <scope>NUCLEOTIDE SEQUENCE [LARGE SCALE GENOMIC DNA]</scope>
    <source>
        <strain evidence="9">2CBH44</strain>
    </source>
</reference>
<evidence type="ECO:0000256" key="4">
    <source>
        <dbReference type="ARBA" id="ARBA00022989"/>
    </source>
</evidence>
<comment type="subcellular location">
    <subcellularLocation>
        <location evidence="1">Cell membrane</location>
        <topology evidence="1">Multi-pass membrane protein</topology>
    </subcellularLocation>
</comment>
<feature type="transmembrane region" description="Helical" evidence="6">
    <location>
        <begin position="50"/>
        <end position="75"/>
    </location>
</feature>
<evidence type="ECO:0000256" key="6">
    <source>
        <dbReference type="SAM" id="Phobius"/>
    </source>
</evidence>
<dbReference type="GO" id="GO:0005886">
    <property type="term" value="C:plasma membrane"/>
    <property type="evidence" value="ECO:0007669"/>
    <property type="project" value="UniProtKB-SubCell"/>
</dbReference>
<dbReference type="InterPro" id="IPR038078">
    <property type="entry name" value="PhoU-like_sf"/>
</dbReference>
<keyword evidence="9" id="KW-1185">Reference proteome</keyword>
<organism evidence="8 9">
    <name type="scientific">Coprobacter secundus subsp. similis</name>
    <dbReference type="NCBI Taxonomy" id="2751153"/>
    <lineage>
        <taxon>Bacteria</taxon>
        <taxon>Pseudomonadati</taxon>
        <taxon>Bacteroidota</taxon>
        <taxon>Bacteroidia</taxon>
        <taxon>Bacteroidales</taxon>
        <taxon>Barnesiellaceae</taxon>
        <taxon>Coprobacter</taxon>
    </lineage>
</organism>
<dbReference type="NCBIfam" id="NF037997">
    <property type="entry name" value="Na_Pi_symport"/>
    <property type="match status" value="1"/>
</dbReference>
<feature type="transmembrane region" description="Helical" evidence="6">
    <location>
        <begin position="138"/>
        <end position="155"/>
    </location>
</feature>
<protein>
    <recommendedName>
        <fullName evidence="7">PhoU domain-containing protein</fullName>
    </recommendedName>
</protein>
<dbReference type="Pfam" id="PF02690">
    <property type="entry name" value="Na_Pi_cotrans"/>
    <property type="match status" value="2"/>
</dbReference>
<dbReference type="GO" id="GO:0005436">
    <property type="term" value="F:sodium:phosphate symporter activity"/>
    <property type="evidence" value="ECO:0007669"/>
    <property type="project" value="InterPro"/>
</dbReference>
<feature type="transmembrane region" description="Helical" evidence="6">
    <location>
        <begin position="252"/>
        <end position="273"/>
    </location>
</feature>
<dbReference type="SUPFAM" id="SSF109755">
    <property type="entry name" value="PhoU-like"/>
    <property type="match status" value="1"/>
</dbReference>
<evidence type="ECO:0000313" key="8">
    <source>
        <dbReference type="EMBL" id="BCI64107.1"/>
    </source>
</evidence>
<dbReference type="Pfam" id="PF01895">
    <property type="entry name" value="PhoU"/>
    <property type="match status" value="1"/>
</dbReference>
<dbReference type="PANTHER" id="PTHR10010:SF46">
    <property type="entry name" value="SODIUM-DEPENDENT PHOSPHATE TRANSPORT PROTEIN 2B"/>
    <property type="match status" value="1"/>
</dbReference>
<dbReference type="KEGG" id="copr:Cop2CBH44_24600"/>
<dbReference type="InterPro" id="IPR004633">
    <property type="entry name" value="NaPi_cotrn-rel/YqeW-like"/>
</dbReference>
<keyword evidence="4 6" id="KW-1133">Transmembrane helix</keyword>
<name>A0A7G1I3L8_9BACT</name>
<dbReference type="EMBL" id="AP023322">
    <property type="protein sequence ID" value="BCI64107.1"/>
    <property type="molecule type" value="Genomic_DNA"/>
</dbReference>
<proteinExistence type="predicted"/>
<feature type="domain" description="PhoU" evidence="7">
    <location>
        <begin position="511"/>
        <end position="597"/>
    </location>
</feature>
<evidence type="ECO:0000256" key="1">
    <source>
        <dbReference type="ARBA" id="ARBA00004651"/>
    </source>
</evidence>
<dbReference type="InterPro" id="IPR003841">
    <property type="entry name" value="Na/Pi_transpt"/>
</dbReference>
<dbReference type="PANTHER" id="PTHR10010">
    <property type="entry name" value="SOLUTE CARRIER FAMILY 34 SODIUM PHOSPHATE , MEMBER 2-RELATED"/>
    <property type="match status" value="1"/>
</dbReference>
<accession>A0A7G1I3L8</accession>
<evidence type="ECO:0000313" key="9">
    <source>
        <dbReference type="Proteomes" id="UP000594042"/>
    </source>
</evidence>
<feature type="transmembrane region" description="Helical" evidence="6">
    <location>
        <begin position="175"/>
        <end position="197"/>
    </location>
</feature>
<evidence type="ECO:0000256" key="3">
    <source>
        <dbReference type="ARBA" id="ARBA00022692"/>
    </source>
</evidence>
<dbReference type="AlphaFoldDB" id="A0A7G1I3L8"/>
<gene>
    <name evidence="8" type="ORF">Cop2CBH44_24600</name>
</gene>
<sequence>MEYTFFDFLTLIGSLGLFLYGMKVMSEGLQKVAGDRLRSILTAMTTNRVTGVLTGVLITALIQSSSATTVMVVSFVNAGLLSLTQSITVIMGANVGTTVTAWIISIFGFKVNISLFALPLIGLSIPFIFSGSSKRRSWGEFIIGFAFLFMGLDFLKNSVPDLQSNPEILSFLREYTNMGFFSVLLFLLIGTIVTIIVQSSSATMAITLIMCSKGWISFDIAAAMVLGENIGTTITANLAALSGNVSAKRAAFAHFMFNIFGVCWVLLLFYPFTRFISFLVHEMTGGSPTDLMNLISHQSPEVVNKISAENISNLTSGEAALRSQFLAAQVTVSYALSLFHTVFNIINVLIMVWFVKLYVYIVTRVITVKHSDDEEFQLKFISGGLLSTSELSLLQVKKEIAVYAERTQRMLGMVKDLVHEKEGSEAYSKIYSRIEKYEKISDRMELEIANYLNNVADGRLSYEGKLQVSAMLTMTSEIESIGDSCFHLARTLLRKQESKATFTDEIVQDVDTMLRLVSEAIENMIIILNKNDATDTDFNKAYNKEMEINNYRNQLRTQNIENINSKKYEYQSGTHFMDIISECEKLGDYVINVIEAVKEKRGIKN</sequence>
<keyword evidence="5 6" id="KW-0472">Membrane</keyword>